<dbReference type="HOGENOM" id="CLU_006926_0_0_1"/>
<dbReference type="SUPFAM" id="SSF57701">
    <property type="entry name" value="Zn2/Cys6 DNA-binding domain"/>
    <property type="match status" value="1"/>
</dbReference>
<evidence type="ECO:0000256" key="1">
    <source>
        <dbReference type="ARBA" id="ARBA00022723"/>
    </source>
</evidence>
<keyword evidence="2" id="KW-0862">Zinc</keyword>
<dbReference type="KEGG" id="ndi:NDAI_0C00260"/>
<evidence type="ECO:0000259" key="7">
    <source>
        <dbReference type="PROSITE" id="PS50048"/>
    </source>
</evidence>
<keyword evidence="4" id="KW-0804">Transcription</keyword>
<dbReference type="Pfam" id="PF00172">
    <property type="entry name" value="Zn_clus"/>
    <property type="match status" value="1"/>
</dbReference>
<feature type="compositionally biased region" description="Low complexity" evidence="6">
    <location>
        <begin position="10"/>
        <end position="19"/>
    </location>
</feature>
<dbReference type="GO" id="GO:0000978">
    <property type="term" value="F:RNA polymerase II cis-regulatory region sequence-specific DNA binding"/>
    <property type="evidence" value="ECO:0007669"/>
    <property type="project" value="EnsemblFungi"/>
</dbReference>
<keyword evidence="9" id="KW-1185">Reference proteome</keyword>
<dbReference type="InterPro" id="IPR001138">
    <property type="entry name" value="Zn2Cys6_DnaBD"/>
</dbReference>
<dbReference type="AlphaFoldDB" id="G0W7C6"/>
<feature type="region of interest" description="Disordered" evidence="6">
    <location>
        <begin position="103"/>
        <end position="155"/>
    </location>
</feature>
<dbReference type="GeneID" id="11496462"/>
<dbReference type="PROSITE" id="PS00463">
    <property type="entry name" value="ZN2_CY6_FUNGAL_1"/>
    <property type="match status" value="1"/>
</dbReference>
<feature type="region of interest" description="Disordered" evidence="6">
    <location>
        <begin position="1"/>
        <end position="31"/>
    </location>
</feature>
<feature type="compositionally biased region" description="Low complexity" evidence="6">
    <location>
        <begin position="103"/>
        <end position="125"/>
    </location>
</feature>
<evidence type="ECO:0000256" key="2">
    <source>
        <dbReference type="ARBA" id="ARBA00022833"/>
    </source>
</evidence>
<dbReference type="EMBL" id="HE580269">
    <property type="protein sequence ID" value="CCD23687.1"/>
    <property type="molecule type" value="Genomic_DNA"/>
</dbReference>
<dbReference type="GO" id="GO:0008270">
    <property type="term" value="F:zinc ion binding"/>
    <property type="evidence" value="ECO:0007669"/>
    <property type="project" value="InterPro"/>
</dbReference>
<organism evidence="8 9">
    <name type="scientific">Naumovozyma dairenensis (strain ATCC 10597 / BCRC 20456 / CBS 421 / NBRC 0211 / NRRL Y-12639)</name>
    <name type="common">Saccharomyces dairenensis</name>
    <dbReference type="NCBI Taxonomy" id="1071378"/>
    <lineage>
        <taxon>Eukaryota</taxon>
        <taxon>Fungi</taxon>
        <taxon>Dikarya</taxon>
        <taxon>Ascomycota</taxon>
        <taxon>Saccharomycotina</taxon>
        <taxon>Saccharomycetes</taxon>
        <taxon>Saccharomycetales</taxon>
        <taxon>Saccharomycetaceae</taxon>
        <taxon>Naumovozyma</taxon>
    </lineage>
</organism>
<dbReference type="OrthoDB" id="2110361at2759"/>
<dbReference type="Gene3D" id="4.10.240.10">
    <property type="entry name" value="Zn(2)-C6 fungal-type DNA-binding domain"/>
    <property type="match status" value="1"/>
</dbReference>
<evidence type="ECO:0000256" key="4">
    <source>
        <dbReference type="ARBA" id="ARBA00023163"/>
    </source>
</evidence>
<dbReference type="InterPro" id="IPR036864">
    <property type="entry name" value="Zn2-C6_fun-type_DNA-bd_sf"/>
</dbReference>
<dbReference type="CDD" id="cd00067">
    <property type="entry name" value="GAL4"/>
    <property type="match status" value="1"/>
</dbReference>
<dbReference type="SMART" id="SM00906">
    <property type="entry name" value="Fungal_trans"/>
    <property type="match status" value="1"/>
</dbReference>
<dbReference type="GO" id="GO:0006351">
    <property type="term" value="P:DNA-templated transcription"/>
    <property type="evidence" value="ECO:0007669"/>
    <property type="project" value="InterPro"/>
</dbReference>
<evidence type="ECO:0000313" key="9">
    <source>
        <dbReference type="Proteomes" id="UP000000689"/>
    </source>
</evidence>
<keyword evidence="3" id="KW-0805">Transcription regulation</keyword>
<name>G0W7C6_NAUDC</name>
<dbReference type="Proteomes" id="UP000000689">
    <property type="component" value="Chromosome 3"/>
</dbReference>
<evidence type="ECO:0000256" key="5">
    <source>
        <dbReference type="ARBA" id="ARBA00023242"/>
    </source>
</evidence>
<dbReference type="PANTHER" id="PTHR47424">
    <property type="entry name" value="REGULATORY PROTEIN GAL4"/>
    <property type="match status" value="1"/>
</dbReference>
<accession>G0W7C6</accession>
<feature type="domain" description="Zn(2)-C6 fungal-type" evidence="7">
    <location>
        <begin position="39"/>
        <end position="68"/>
    </location>
</feature>
<keyword evidence="5" id="KW-0539">Nucleus</keyword>
<dbReference type="GO" id="GO:0001228">
    <property type="term" value="F:DNA-binding transcription activator activity, RNA polymerase II-specific"/>
    <property type="evidence" value="ECO:0007669"/>
    <property type="project" value="EnsemblFungi"/>
</dbReference>
<dbReference type="OMA" id="CLVYCQV"/>
<proteinExistence type="predicted"/>
<dbReference type="InterPro" id="IPR007219">
    <property type="entry name" value="XnlR_reg_dom"/>
</dbReference>
<reference evidence="8 9" key="1">
    <citation type="journal article" date="2011" name="Proc. Natl. Acad. Sci. U.S.A.">
        <title>Evolutionary erosion of yeast sex chromosomes by mating-type switching accidents.</title>
        <authorList>
            <person name="Gordon J.L."/>
            <person name="Armisen D."/>
            <person name="Proux-Wera E."/>
            <person name="Oheigeartaigh S.S."/>
            <person name="Byrne K.P."/>
            <person name="Wolfe K.H."/>
        </authorList>
    </citation>
    <scope>NUCLEOTIDE SEQUENCE [LARGE SCALE GENOMIC DNA]</scope>
    <source>
        <strain evidence="9">ATCC 10597 / BCRC 20456 / CBS 421 / NBRC 0211 / NRRL Y-12639</strain>
    </source>
</reference>
<dbReference type="GO" id="GO:0000972">
    <property type="term" value="P:transcription-dependent tethering of RNA polymerase II gene DNA at nuclear periphery"/>
    <property type="evidence" value="ECO:0007669"/>
    <property type="project" value="EnsemblFungi"/>
</dbReference>
<dbReference type="GO" id="GO:2001158">
    <property type="term" value="P:positive regulation of L-proline catabolic process to L-glutamate"/>
    <property type="evidence" value="ECO:0007669"/>
    <property type="project" value="EnsemblFungi"/>
</dbReference>
<dbReference type="PROSITE" id="PS50048">
    <property type="entry name" value="ZN2_CY6_FUNGAL_2"/>
    <property type="match status" value="1"/>
</dbReference>
<dbReference type="Pfam" id="PF04082">
    <property type="entry name" value="Fungal_trans"/>
    <property type="match status" value="1"/>
</dbReference>
<sequence length="1041" mass="118868">MSSQLEHNSKYGNSNYNGNNHKEEGHQDIVPPIPRKSNACIQCRRRHVKCPNGNPCLRCVKSKLQCEYSEPSRKIVVSLSYLQNLQDSIITLKKNNLKLQSQLSTCQRTHPPLTSTSTVSPTSMSDLKKILNSDDGRSSSSSNNENDNDDNSGFATHEQSRYLPVSNLQQDLANDVVFNNNTVPNDINAVNHPELIYTDNTFRDDDDNKNEQIESSLSQRSGRLVETPTGQLYFVGSSSMTLFGIEIQALASKYLIDKKVCKPLPINEKEEDEQEIIKINNSKKDEKSTNKNQKKTTRNQTGSIESRKSNILKQRLSLISSLTDPVAHIEKNLDNDDAGSIAITLTFNESSILNDSAKVQFKLPSYQYSLLLIDTFVAYNDGSFYFFNEGIIKNELKIIYNHNRKNETNGRVFQSNLLQSIWYCKILLIFALGEMYHGTRNDLNGNLQKKSSKLLRYNNLRKRRKLNDNNNTTPTRHHNYKNNLLLLQSSNLPGSEFFNEASKIFNCLFSSEHLDCITKDGGVEVLLLYAFYLQVADCTVASYFYFGQALRTCLILGMHVDAQRDTLSRFELEHHRRLWWTVYMFERMLSSKAGLPLSFTDNTISTELPDNFDMNYPPPGCEHYIFPEAEYISNCVKIVQINAQILNQLYQRQPDSNILPTVQNIITKLLNWRNELSSNSQVDFNVPNLTISRLSTNLFTEYFQGINLAVRPLLFHFVSIQLKKFQNKNYNSYLNLQDYPNSITTLLNCSLQSSVNTIRSLWLLMKQNMLALFGYMDREYLFTSSCTLLLFNATFGIHEQTSQYLDQSLEILTKMQILGNNPAGLRKTQLLTMMINLDFHGIMKNLISKYSIEDESIIIEYEKNENISVHNKESESTYSIPKFYENILNGMIEENNTSTNHSTSPAYDDTKGELNRDENIIDLPVDSNDDGTKMMHTPLMNSISRTASLANLFNPSVAPNYQTEPLTDKGNEIIEQNGTQLRPTNYVDNDELQEMLDSLDQLSNTDNKLWKEISDQAMWLGDTMDPTAAVGSELDVKDFLS</sequence>
<evidence type="ECO:0000256" key="3">
    <source>
        <dbReference type="ARBA" id="ARBA00023015"/>
    </source>
</evidence>
<dbReference type="STRING" id="1071378.G0W7C6"/>
<dbReference type="SMART" id="SM00066">
    <property type="entry name" value="GAL4"/>
    <property type="match status" value="1"/>
</dbReference>
<dbReference type="CDD" id="cd12148">
    <property type="entry name" value="fungal_TF_MHR"/>
    <property type="match status" value="1"/>
</dbReference>
<feature type="compositionally biased region" description="Basic and acidic residues" evidence="6">
    <location>
        <begin position="126"/>
        <end position="137"/>
    </location>
</feature>
<keyword evidence="1" id="KW-0479">Metal-binding</keyword>
<dbReference type="PANTHER" id="PTHR47424:SF6">
    <property type="entry name" value="PROLINE UTILIZATION TRANS-ACTIVATOR"/>
    <property type="match status" value="1"/>
</dbReference>
<dbReference type="RefSeq" id="XP_003668930.1">
    <property type="nucleotide sequence ID" value="XM_003668882.1"/>
</dbReference>
<evidence type="ECO:0000256" key="6">
    <source>
        <dbReference type="SAM" id="MobiDB-lite"/>
    </source>
</evidence>
<gene>
    <name evidence="8" type="primary">NDAI0C00260</name>
    <name evidence="8" type="ordered locus">NDAI_0C00260</name>
</gene>
<protein>
    <recommendedName>
        <fullName evidence="7">Zn(2)-C6 fungal-type domain-containing protein</fullName>
    </recommendedName>
</protein>
<dbReference type="eggNOG" id="ENOG502QTA0">
    <property type="taxonomic scope" value="Eukaryota"/>
</dbReference>
<feature type="region of interest" description="Disordered" evidence="6">
    <location>
        <begin position="277"/>
        <end position="306"/>
    </location>
</feature>
<dbReference type="InterPro" id="IPR051127">
    <property type="entry name" value="Fungal_SecMet_Regulators"/>
</dbReference>
<evidence type="ECO:0000313" key="8">
    <source>
        <dbReference type="EMBL" id="CCD23687.1"/>
    </source>
</evidence>
<feature type="region of interest" description="Disordered" evidence="6">
    <location>
        <begin position="199"/>
        <end position="222"/>
    </location>
</feature>